<keyword evidence="11" id="KW-0604">Photosystem II</keyword>
<keyword evidence="8" id="KW-0809">Transit peptide</keyword>
<dbReference type="GO" id="GO:0009522">
    <property type="term" value="C:photosystem I"/>
    <property type="evidence" value="ECO:0007669"/>
    <property type="project" value="UniProtKB-KW"/>
</dbReference>
<evidence type="ECO:0000313" key="12">
    <source>
        <dbReference type="EMBL" id="THU45780.1"/>
    </source>
</evidence>
<comment type="subunit">
    <text evidence="3">The LHC complex consists of chlorophyll a-b binding proteins.</text>
</comment>
<dbReference type="Proteomes" id="UP000317650">
    <property type="component" value="Chromosome 2"/>
</dbReference>
<dbReference type="GO" id="GO:0016168">
    <property type="term" value="F:chlorophyll binding"/>
    <property type="evidence" value="ECO:0007669"/>
    <property type="project" value="UniProtKB-KW"/>
</dbReference>
<feature type="binding site" evidence="10">
    <location>
        <position position="82"/>
    </location>
    <ligand>
        <name>chlorophyll a</name>
        <dbReference type="ChEBI" id="CHEBI:58416"/>
        <label>1</label>
    </ligand>
</feature>
<keyword evidence="13" id="KW-1185">Reference proteome</keyword>
<organism evidence="12 13">
    <name type="scientific">Musa balbisiana</name>
    <name type="common">Banana</name>
    <dbReference type="NCBI Taxonomy" id="52838"/>
    <lineage>
        <taxon>Eukaryota</taxon>
        <taxon>Viridiplantae</taxon>
        <taxon>Streptophyta</taxon>
        <taxon>Embryophyta</taxon>
        <taxon>Tracheophyta</taxon>
        <taxon>Spermatophyta</taxon>
        <taxon>Magnoliopsida</taxon>
        <taxon>Liliopsida</taxon>
        <taxon>Zingiberales</taxon>
        <taxon>Musaceae</taxon>
        <taxon>Musa</taxon>
    </lineage>
</organism>
<feature type="binding site" evidence="10">
    <location>
        <position position="94"/>
    </location>
    <ligand>
        <name>chlorophyll a</name>
        <dbReference type="ChEBI" id="CHEBI:58416"/>
        <label>1</label>
    </ligand>
</feature>
<proteinExistence type="inferred from homology"/>
<keyword evidence="4 10" id="KW-0148">Chlorophyll</keyword>
<accession>A0A4S8ICG8</accession>
<dbReference type="PANTHER" id="PTHR21649">
    <property type="entry name" value="CHLOROPHYLL A/B BINDING PROTEIN"/>
    <property type="match status" value="1"/>
</dbReference>
<comment type="similarity">
    <text evidence="11">Belongs to the light-harvesting chlorophyll a/b-binding (LHC) protein family.</text>
</comment>
<keyword evidence="5 11" id="KW-0150">Chloroplast</keyword>
<keyword evidence="11" id="KW-0603">Photosystem I</keyword>
<evidence type="ECO:0000256" key="2">
    <source>
        <dbReference type="ARBA" id="ARBA00004334"/>
    </source>
</evidence>
<reference evidence="12 13" key="1">
    <citation type="journal article" date="2019" name="Nat. Plants">
        <title>Genome sequencing of Musa balbisiana reveals subgenome evolution and function divergence in polyploid bananas.</title>
        <authorList>
            <person name="Yao X."/>
        </authorList>
    </citation>
    <scope>NUCLEOTIDE SEQUENCE [LARGE SCALE GENOMIC DNA]</scope>
    <source>
        <strain evidence="13">cv. DH-PKW</strain>
        <tissue evidence="12">Leaves</tissue>
    </source>
</reference>
<comment type="subcellular location">
    <subcellularLocation>
        <location evidence="2 11">Plastid</location>
        <location evidence="2 11">Chloroplast thylakoid membrane</location>
    </subcellularLocation>
</comment>
<dbReference type="SUPFAM" id="SSF103511">
    <property type="entry name" value="Chlorophyll a-b binding protein"/>
    <property type="match status" value="1"/>
</dbReference>
<feature type="binding site" evidence="10">
    <location>
        <position position="77"/>
    </location>
    <ligand>
        <name>chlorophyll a</name>
        <dbReference type="ChEBI" id="CHEBI:58416"/>
        <label>1</label>
    </ligand>
</feature>
<dbReference type="Gene3D" id="1.10.3460.10">
    <property type="entry name" value="Chlorophyll a/b binding protein domain"/>
    <property type="match status" value="1"/>
</dbReference>
<evidence type="ECO:0000256" key="7">
    <source>
        <dbReference type="ARBA" id="ARBA00022640"/>
    </source>
</evidence>
<evidence type="ECO:0000256" key="6">
    <source>
        <dbReference type="ARBA" id="ARBA00022531"/>
    </source>
</evidence>
<dbReference type="Pfam" id="PF00504">
    <property type="entry name" value="Chloroa_b-bind"/>
    <property type="match status" value="1"/>
</dbReference>
<name>A0A4S8ICG8_MUSBA</name>
<evidence type="ECO:0000256" key="9">
    <source>
        <dbReference type="ARBA" id="ARBA00022991"/>
    </source>
</evidence>
<dbReference type="GO" id="GO:0009523">
    <property type="term" value="C:photosystem II"/>
    <property type="evidence" value="ECO:0007669"/>
    <property type="project" value="UniProtKB-KW"/>
</dbReference>
<evidence type="ECO:0000256" key="8">
    <source>
        <dbReference type="ARBA" id="ARBA00022946"/>
    </source>
</evidence>
<sequence length="129" mass="13830">MCFADGALLLVGITLNYFGSNIPINLVVAVTAEIMLVGGAEYYRVINGLDLEDKLNPGGPFDPLGLANEAALLKVKEIKSRRLAMLAILGLFLQAYSTGKGPVENLMTHPSEPFGNNLLTVISQLLFLP</sequence>
<dbReference type="GO" id="GO:0009765">
    <property type="term" value="P:photosynthesis, light harvesting"/>
    <property type="evidence" value="ECO:0007669"/>
    <property type="project" value="InterPro"/>
</dbReference>
<evidence type="ECO:0000256" key="3">
    <source>
        <dbReference type="ARBA" id="ARBA00011769"/>
    </source>
</evidence>
<dbReference type="GO" id="GO:0009535">
    <property type="term" value="C:chloroplast thylakoid membrane"/>
    <property type="evidence" value="ECO:0007669"/>
    <property type="project" value="UniProtKB-SubCell"/>
</dbReference>
<feature type="binding site" evidence="10">
    <location>
        <position position="76"/>
    </location>
    <ligand>
        <name>chlorophyll a</name>
        <dbReference type="ChEBI" id="CHEBI:58416"/>
        <label>1</label>
    </ligand>
</feature>
<keyword evidence="6 11" id="KW-0602">Photosynthesis</keyword>
<evidence type="ECO:0000256" key="10">
    <source>
        <dbReference type="PIRSR" id="PIRSR601344-1"/>
    </source>
</evidence>
<dbReference type="EMBL" id="PYDT01000011">
    <property type="protein sequence ID" value="THU45780.1"/>
    <property type="molecule type" value="Genomic_DNA"/>
</dbReference>
<evidence type="ECO:0000313" key="13">
    <source>
        <dbReference type="Proteomes" id="UP000317650"/>
    </source>
</evidence>
<keyword evidence="9 11" id="KW-0157">Chromophore</keyword>
<dbReference type="AlphaFoldDB" id="A0A4S8ICG8"/>
<feature type="binding site" description="axial binding residue" evidence="10">
    <location>
        <position position="49"/>
    </location>
    <ligand>
        <name>chlorophyll b</name>
        <dbReference type="ChEBI" id="CHEBI:61721"/>
        <label>1</label>
    </ligand>
    <ligandPart>
        <name>Mg</name>
        <dbReference type="ChEBI" id="CHEBI:25107"/>
    </ligandPart>
</feature>
<comment type="function">
    <text evidence="1 11">The light-harvesting complex (LHC) functions as a light receptor, it captures and delivers excitation energy to photosystems with which it is closely associated.</text>
</comment>
<evidence type="ECO:0000256" key="4">
    <source>
        <dbReference type="ARBA" id="ARBA00022494"/>
    </source>
</evidence>
<evidence type="ECO:0000256" key="11">
    <source>
        <dbReference type="RuleBase" id="RU363080"/>
    </source>
</evidence>
<gene>
    <name evidence="12" type="ORF">C4D60_Mb02t21590</name>
</gene>
<dbReference type="STRING" id="52838.A0A4S8ICG8"/>
<keyword evidence="11" id="KW-0793">Thylakoid</keyword>
<keyword evidence="7 11" id="KW-0934">Plastid</keyword>
<dbReference type="InterPro" id="IPR022796">
    <property type="entry name" value="Chloroa_b-bind"/>
</dbReference>
<feature type="binding site" evidence="10">
    <location>
        <position position="109"/>
    </location>
    <ligand>
        <name>chlorophyll a</name>
        <dbReference type="ChEBI" id="CHEBI:58416"/>
        <label>1</label>
    </ligand>
</feature>
<protein>
    <recommendedName>
        <fullName evidence="11">Chlorophyll a-b binding protein, chloroplastic</fullName>
    </recommendedName>
</protein>
<feature type="binding site" description="axial binding residue" evidence="10">
    <location>
        <position position="41"/>
    </location>
    <ligand>
        <name>chlorophyll b</name>
        <dbReference type="ChEBI" id="CHEBI:61721"/>
        <label>1</label>
    </ligand>
    <ligandPart>
        <name>Mg</name>
        <dbReference type="ChEBI" id="CHEBI:25107"/>
    </ligandPart>
</feature>
<evidence type="ECO:0000256" key="5">
    <source>
        <dbReference type="ARBA" id="ARBA00022528"/>
    </source>
</evidence>
<dbReference type="InterPro" id="IPR001344">
    <property type="entry name" value="Chloro_AB-bd_pln"/>
</dbReference>
<comment type="caution">
    <text evidence="12">The sequence shown here is derived from an EMBL/GenBank/DDBJ whole genome shotgun (WGS) entry which is preliminary data.</text>
</comment>
<evidence type="ECO:0000256" key="1">
    <source>
        <dbReference type="ARBA" id="ARBA00003803"/>
    </source>
</evidence>